<dbReference type="EC" id="3.4.16.4" evidence="17"/>
<evidence type="ECO:0000256" key="2">
    <source>
        <dbReference type="ARBA" id="ARBA00004236"/>
    </source>
</evidence>
<name>A0ABW9QV80_9ACTN</name>
<evidence type="ECO:0000256" key="4">
    <source>
        <dbReference type="ARBA" id="ARBA00022475"/>
    </source>
</evidence>
<comment type="caution">
    <text evidence="17">The sequence shown here is derived from an EMBL/GenBank/DDBJ whole genome shotgun (WGS) entry which is preliminary data.</text>
</comment>
<dbReference type="InterPro" id="IPR012338">
    <property type="entry name" value="Beta-lactam/transpept-like"/>
</dbReference>
<dbReference type="Proteomes" id="UP000437736">
    <property type="component" value="Unassembled WGS sequence"/>
</dbReference>
<keyword evidence="8 17" id="KW-0378">Hydrolase</keyword>
<dbReference type="Gene3D" id="3.90.1310.10">
    <property type="entry name" value="Penicillin-binding protein 2a (Domain 2)"/>
    <property type="match status" value="1"/>
</dbReference>
<dbReference type="Gene3D" id="3.30.1390.30">
    <property type="entry name" value="Penicillin-binding protein 2a, domain 3"/>
    <property type="match status" value="1"/>
</dbReference>
<keyword evidence="5" id="KW-0997">Cell inner membrane</keyword>
<dbReference type="EMBL" id="WJHE01000583">
    <property type="protein sequence ID" value="MST33411.1"/>
    <property type="molecule type" value="Genomic_DNA"/>
</dbReference>
<sequence>MSAPVPGDASRLRMTVILIVAGCLFAALLTRLWFLQVVSAPAADQRVAAASYISVYTPAPRGEILDRYGRVLVANRQIPVIEVEQSAATNGPLVARLAALLGMSVRATRAAILNNRYSPLAPVPIYLGASAAQILYIEEHRPLFPASEVTATTEDMPYVTPLGESAGNLLGYVGQVDAHELAALQKAYPAKHYRAGDLVGQAGLEAELEPYLAGTPGRTDYEINSAGQVLGILRSIPAVPGHDVRLTLDARVQEVADRAIGQGQAAARATPAGNGTFYKAPGGAVVAEDPRNGQILAMATEPSYDPNWFDQGITAKQYRQLTHDKADPLENRAIQGVYAPGSTFKVVTATAGLRSGLVSPGFIFNDTAGVMVIGNQLFHDDNGIGSGYIDLATALTVSSDNYFNSIGANLWDGRSKYGEDYLQKVADSYGFNKPTGIDLPGEAAGYIPTPAMLAANRGGPWYTGYSAQMAIGQWQDEVTPLQLANAYSTFANGGTRYRPTLVLDVETPGGRVVHRFAPVVAGHSLPLSAYDRQAMIQGFRGVVNASNGTAAGDFNGTSLAGEDIAGKTGTAQVQCAGCQVTSVFTSFAPASSPRYVVDCIMEDAGYGASIAAPVVREVYDQIFHKKLQPVTYAPATGSAT</sequence>
<keyword evidence="12 14" id="KW-0472">Membrane</keyword>
<dbReference type="InterPro" id="IPR050515">
    <property type="entry name" value="Beta-lactam/transpept"/>
</dbReference>
<evidence type="ECO:0000313" key="18">
    <source>
        <dbReference type="Proteomes" id="UP000437736"/>
    </source>
</evidence>
<evidence type="ECO:0000256" key="5">
    <source>
        <dbReference type="ARBA" id="ARBA00022519"/>
    </source>
</evidence>
<evidence type="ECO:0000256" key="14">
    <source>
        <dbReference type="SAM" id="Phobius"/>
    </source>
</evidence>
<reference evidence="17 18" key="1">
    <citation type="submission" date="2019-11" db="EMBL/GenBank/DDBJ databases">
        <title>Acidiferrimicrobium australis gen. nov., sp. nov., an acidophilic and obligately heterotrophic, member of the Actinobacteria that catalyses dissimilatory oxido- reduction of iron isolated from metal-rich acidic water in Chile.</title>
        <authorList>
            <person name="Gonzalez D."/>
            <person name="Huber K."/>
            <person name="Hedrich S."/>
            <person name="Rojas-Villalobos C."/>
            <person name="Quatrini R."/>
            <person name="Dinamarca M.A."/>
            <person name="Schwarz A."/>
            <person name="Canales C."/>
            <person name="Nancucheo I."/>
        </authorList>
    </citation>
    <scope>NUCLEOTIDE SEQUENCE [LARGE SCALE GENOMIC DNA]</scope>
    <source>
        <strain evidence="17 18">USS-CCA1</strain>
    </source>
</reference>
<keyword evidence="4" id="KW-1003">Cell membrane</keyword>
<gene>
    <name evidence="17" type="primary">mrdA</name>
    <name evidence="17" type="ORF">GHK86_11865</name>
</gene>
<dbReference type="InterPro" id="IPR036138">
    <property type="entry name" value="PBP_dimer_sf"/>
</dbReference>
<keyword evidence="6" id="KW-0645">Protease</keyword>
<comment type="subcellular location">
    <subcellularLocation>
        <location evidence="2">Cell membrane</location>
    </subcellularLocation>
    <subcellularLocation>
        <location evidence="1">Membrane</location>
        <topology evidence="1">Single-pass membrane protein</topology>
    </subcellularLocation>
</comment>
<dbReference type="PANTHER" id="PTHR30627:SF2">
    <property type="entry name" value="PEPTIDOGLYCAN D,D-TRANSPEPTIDASE MRDA"/>
    <property type="match status" value="1"/>
</dbReference>
<dbReference type="InterPro" id="IPR005311">
    <property type="entry name" value="PBP_dimer"/>
</dbReference>
<evidence type="ECO:0000256" key="13">
    <source>
        <dbReference type="ARBA" id="ARBA00023316"/>
    </source>
</evidence>
<evidence type="ECO:0000259" key="15">
    <source>
        <dbReference type="Pfam" id="PF00905"/>
    </source>
</evidence>
<dbReference type="NCBIfam" id="TIGR03423">
    <property type="entry name" value="pbp2_mrdA"/>
    <property type="match status" value="1"/>
</dbReference>
<dbReference type="PANTHER" id="PTHR30627">
    <property type="entry name" value="PEPTIDOGLYCAN D,D-TRANSPEPTIDASE"/>
    <property type="match status" value="1"/>
</dbReference>
<keyword evidence="11 14" id="KW-1133">Transmembrane helix</keyword>
<evidence type="ECO:0000256" key="6">
    <source>
        <dbReference type="ARBA" id="ARBA00022670"/>
    </source>
</evidence>
<evidence type="ECO:0000256" key="12">
    <source>
        <dbReference type="ARBA" id="ARBA00023136"/>
    </source>
</evidence>
<dbReference type="InterPro" id="IPR017790">
    <property type="entry name" value="Penicillin-binding_protein_2"/>
</dbReference>
<feature type="domain" description="Penicillin-binding protein dimerisation" evidence="16">
    <location>
        <begin position="57"/>
        <end position="230"/>
    </location>
</feature>
<evidence type="ECO:0000256" key="3">
    <source>
        <dbReference type="ARBA" id="ARBA00007171"/>
    </source>
</evidence>
<keyword evidence="10" id="KW-0573">Peptidoglycan synthesis</keyword>
<feature type="domain" description="Penicillin-binding protein transpeptidase" evidence="15">
    <location>
        <begin position="283"/>
        <end position="619"/>
    </location>
</feature>
<keyword evidence="17" id="KW-0121">Carboxypeptidase</keyword>
<dbReference type="Pfam" id="PF00905">
    <property type="entry name" value="Transpeptidase"/>
    <property type="match status" value="1"/>
</dbReference>
<keyword evidence="18" id="KW-1185">Reference proteome</keyword>
<feature type="transmembrane region" description="Helical" evidence="14">
    <location>
        <begin position="12"/>
        <end position="34"/>
    </location>
</feature>
<proteinExistence type="inferred from homology"/>
<protein>
    <submittedName>
        <fullName evidence="17">Penicillin-binding protein 2</fullName>
        <ecNumber evidence="17">3.4.16.4</ecNumber>
    </submittedName>
</protein>
<accession>A0ABW9QV80</accession>
<comment type="similarity">
    <text evidence="3">Belongs to the transpeptidase family.</text>
</comment>
<keyword evidence="13" id="KW-0961">Cell wall biogenesis/degradation</keyword>
<evidence type="ECO:0000313" key="17">
    <source>
        <dbReference type="EMBL" id="MST33411.1"/>
    </source>
</evidence>
<dbReference type="InterPro" id="IPR001460">
    <property type="entry name" value="PCN-bd_Tpept"/>
</dbReference>
<dbReference type="Pfam" id="PF03717">
    <property type="entry name" value="PBP_dimer"/>
    <property type="match status" value="1"/>
</dbReference>
<evidence type="ECO:0000256" key="10">
    <source>
        <dbReference type="ARBA" id="ARBA00022984"/>
    </source>
</evidence>
<keyword evidence="7 14" id="KW-0812">Transmembrane</keyword>
<evidence type="ECO:0000256" key="11">
    <source>
        <dbReference type="ARBA" id="ARBA00022989"/>
    </source>
</evidence>
<dbReference type="GO" id="GO:0009002">
    <property type="term" value="F:serine-type D-Ala-D-Ala carboxypeptidase activity"/>
    <property type="evidence" value="ECO:0007669"/>
    <property type="project" value="UniProtKB-EC"/>
</dbReference>
<evidence type="ECO:0000256" key="1">
    <source>
        <dbReference type="ARBA" id="ARBA00004167"/>
    </source>
</evidence>
<dbReference type="SUPFAM" id="SSF56601">
    <property type="entry name" value="beta-lactamase/transpeptidase-like"/>
    <property type="match status" value="1"/>
</dbReference>
<evidence type="ECO:0000259" key="16">
    <source>
        <dbReference type="Pfam" id="PF03717"/>
    </source>
</evidence>
<dbReference type="Gene3D" id="3.40.710.10">
    <property type="entry name" value="DD-peptidase/beta-lactamase superfamily"/>
    <property type="match status" value="1"/>
</dbReference>
<evidence type="ECO:0000256" key="8">
    <source>
        <dbReference type="ARBA" id="ARBA00022801"/>
    </source>
</evidence>
<evidence type="ECO:0000256" key="7">
    <source>
        <dbReference type="ARBA" id="ARBA00022692"/>
    </source>
</evidence>
<keyword evidence="9" id="KW-0133">Cell shape</keyword>
<evidence type="ECO:0000256" key="9">
    <source>
        <dbReference type="ARBA" id="ARBA00022960"/>
    </source>
</evidence>
<organism evidence="17 18">
    <name type="scientific">Acidiferrimicrobium australe</name>
    <dbReference type="NCBI Taxonomy" id="2664430"/>
    <lineage>
        <taxon>Bacteria</taxon>
        <taxon>Bacillati</taxon>
        <taxon>Actinomycetota</taxon>
        <taxon>Acidimicrobiia</taxon>
        <taxon>Acidimicrobiales</taxon>
        <taxon>Acidimicrobiaceae</taxon>
        <taxon>Acidiferrimicrobium</taxon>
    </lineage>
</organism>
<dbReference type="SUPFAM" id="SSF56519">
    <property type="entry name" value="Penicillin binding protein dimerisation domain"/>
    <property type="match status" value="1"/>
</dbReference>